<feature type="region of interest" description="Disordered" evidence="1">
    <location>
        <begin position="1"/>
        <end position="54"/>
    </location>
</feature>
<evidence type="ECO:0000313" key="3">
    <source>
        <dbReference type="Proteomes" id="UP000784294"/>
    </source>
</evidence>
<evidence type="ECO:0000313" key="2">
    <source>
        <dbReference type="EMBL" id="VEL40831.1"/>
    </source>
</evidence>
<evidence type="ECO:0000256" key="1">
    <source>
        <dbReference type="SAM" id="MobiDB-lite"/>
    </source>
</evidence>
<reference evidence="2" key="1">
    <citation type="submission" date="2018-11" db="EMBL/GenBank/DDBJ databases">
        <authorList>
            <consortium name="Pathogen Informatics"/>
        </authorList>
    </citation>
    <scope>NUCLEOTIDE SEQUENCE</scope>
</reference>
<sequence length="113" mass="12937">MRMRRIEGNEKEGEEINRDEGGNVDGKDEEWSKEDDGEIEVNKIEDGENEDSVQEEEVYECVEGCLGRVQRRGGYCEGRRCPGGKRRRRDVESERDGDCRLPARVSATEQAID</sequence>
<dbReference type="Proteomes" id="UP000784294">
    <property type="component" value="Unassembled WGS sequence"/>
</dbReference>
<dbReference type="EMBL" id="CAAALY010266650">
    <property type="protein sequence ID" value="VEL40831.1"/>
    <property type="molecule type" value="Genomic_DNA"/>
</dbReference>
<gene>
    <name evidence="2" type="ORF">PXEA_LOCUS34271</name>
</gene>
<feature type="compositionally biased region" description="Basic and acidic residues" evidence="1">
    <location>
        <begin position="1"/>
        <end position="30"/>
    </location>
</feature>
<name>A0A3S5CV39_9PLAT</name>
<protein>
    <submittedName>
        <fullName evidence="2">Uncharacterized protein</fullName>
    </submittedName>
</protein>
<proteinExistence type="predicted"/>
<organism evidence="2 3">
    <name type="scientific">Protopolystoma xenopodis</name>
    <dbReference type="NCBI Taxonomy" id="117903"/>
    <lineage>
        <taxon>Eukaryota</taxon>
        <taxon>Metazoa</taxon>
        <taxon>Spiralia</taxon>
        <taxon>Lophotrochozoa</taxon>
        <taxon>Platyhelminthes</taxon>
        <taxon>Monogenea</taxon>
        <taxon>Polyopisthocotylea</taxon>
        <taxon>Polystomatidea</taxon>
        <taxon>Polystomatidae</taxon>
        <taxon>Protopolystoma</taxon>
    </lineage>
</organism>
<accession>A0A3S5CV39</accession>
<comment type="caution">
    <text evidence="2">The sequence shown here is derived from an EMBL/GenBank/DDBJ whole genome shotgun (WGS) entry which is preliminary data.</text>
</comment>
<keyword evidence="3" id="KW-1185">Reference proteome</keyword>
<dbReference type="AlphaFoldDB" id="A0A3S5CV39"/>